<dbReference type="OrthoDB" id="137613at2"/>
<keyword evidence="2" id="KW-1003">Cell membrane</keyword>
<feature type="transmembrane region" description="Helical" evidence="6">
    <location>
        <begin position="64"/>
        <end position="85"/>
    </location>
</feature>
<feature type="transmembrane region" description="Helical" evidence="6">
    <location>
        <begin position="206"/>
        <end position="226"/>
    </location>
</feature>
<reference evidence="7 8" key="1">
    <citation type="submission" date="2012-12" db="EMBL/GenBank/DDBJ databases">
        <title>Whole genome shotgun sequence of Gordonia aichiensis NBRC 108223.</title>
        <authorList>
            <person name="Isaki-Nakamura S."/>
            <person name="Hosoyama A."/>
            <person name="Tsuchikane K."/>
            <person name="Ando Y."/>
            <person name="Baba S."/>
            <person name="Ohji S."/>
            <person name="Hamada M."/>
            <person name="Tamura T."/>
            <person name="Yamazoe A."/>
            <person name="Yamazaki S."/>
            <person name="Fujita N."/>
        </authorList>
    </citation>
    <scope>NUCLEOTIDE SEQUENCE [LARGE SCALE GENOMIC DNA]</scope>
    <source>
        <strain evidence="7 8">NBRC 108223</strain>
    </source>
</reference>
<feature type="transmembrane region" description="Helical" evidence="6">
    <location>
        <begin position="301"/>
        <end position="326"/>
    </location>
</feature>
<evidence type="ECO:0000256" key="6">
    <source>
        <dbReference type="SAM" id="Phobius"/>
    </source>
</evidence>
<dbReference type="EMBL" id="BANR01000039">
    <property type="protein sequence ID" value="GAC51047.1"/>
    <property type="molecule type" value="Genomic_DNA"/>
</dbReference>
<evidence type="ECO:0000313" key="7">
    <source>
        <dbReference type="EMBL" id="GAC51047.1"/>
    </source>
</evidence>
<dbReference type="eggNOG" id="COG0531">
    <property type="taxonomic scope" value="Bacteria"/>
</dbReference>
<keyword evidence="3 6" id="KW-0812">Transmembrane</keyword>
<dbReference type="InterPro" id="IPR050367">
    <property type="entry name" value="APC_superfamily"/>
</dbReference>
<feature type="transmembrane region" description="Helical" evidence="6">
    <location>
        <begin position="347"/>
        <end position="369"/>
    </location>
</feature>
<feature type="transmembrane region" description="Helical" evidence="6">
    <location>
        <begin position="106"/>
        <end position="130"/>
    </location>
</feature>
<evidence type="ECO:0000256" key="5">
    <source>
        <dbReference type="ARBA" id="ARBA00023136"/>
    </source>
</evidence>
<dbReference type="PIRSF" id="PIRSF006060">
    <property type="entry name" value="AA_transporter"/>
    <property type="match status" value="1"/>
</dbReference>
<keyword evidence="4 6" id="KW-1133">Transmembrane helix</keyword>
<dbReference type="InterPro" id="IPR002293">
    <property type="entry name" value="AA/rel_permease1"/>
</dbReference>
<dbReference type="PANTHER" id="PTHR42770">
    <property type="entry name" value="AMINO ACID TRANSPORTER-RELATED"/>
    <property type="match status" value="1"/>
</dbReference>
<keyword evidence="5 6" id="KW-0472">Membrane</keyword>
<feature type="transmembrane region" description="Helical" evidence="6">
    <location>
        <begin position="142"/>
        <end position="163"/>
    </location>
</feature>
<feature type="transmembrane region" description="Helical" evidence="6">
    <location>
        <begin position="246"/>
        <end position="266"/>
    </location>
</feature>
<evidence type="ECO:0000256" key="3">
    <source>
        <dbReference type="ARBA" id="ARBA00022692"/>
    </source>
</evidence>
<sequence length="484" mass="50727">MTESLTPTNTSADPPVTGALKTESAGTTHIVAMVVAAAAPIASAVSLIPLGMLLGNGVGMPGTIVLVTLILALFSVGFVRILPFIKNAGAFYAYVTAGLGRPAGLASAYVLSLVYISLGASVVAGFSYFATDLLQHFFHLTVPWALVAIVGVVVATALAVIGVTMTARVLFAVLACELAALVVLDISIVAHNGFPAFTWQVFSPSHIFSGAVGVAAIYAFSMFLGFEGTAIYAEEARNPQRTVPRATFIVVALIGLFYTFTSWAMVAATGPDKLVPTISNNPGAFVFGLSDQYVGTTWTDVIMVLNCCSLFAGILAFQNAGARYLYALARDDMMPRAFAKTHSKAGTPTIGLVTIAAIFVILSVIYSVAKLDPLLEMATSLVGLGTIGLVGMLTVASLSIAFFFIRRGTVGLATVGAPITAAILLGLCTFAGIENYDALTGVTTWWINNLAWILLPVAALGLVYAFWVRSRHSARYEAIGQTRV</sequence>
<feature type="transmembrane region" description="Helical" evidence="6">
    <location>
        <begin position="30"/>
        <end position="52"/>
    </location>
</feature>
<evidence type="ECO:0000313" key="8">
    <source>
        <dbReference type="Proteomes" id="UP000010988"/>
    </source>
</evidence>
<feature type="transmembrane region" description="Helical" evidence="6">
    <location>
        <begin position="445"/>
        <end position="467"/>
    </location>
</feature>
<dbReference type="Proteomes" id="UP000010988">
    <property type="component" value="Unassembled WGS sequence"/>
</dbReference>
<dbReference type="STRING" id="1220583.GOACH_39_00050"/>
<dbReference type="RefSeq" id="WP_005180037.1">
    <property type="nucleotide sequence ID" value="NZ_BANR01000039.1"/>
</dbReference>
<proteinExistence type="predicted"/>
<evidence type="ECO:0000256" key="1">
    <source>
        <dbReference type="ARBA" id="ARBA00004651"/>
    </source>
</evidence>
<name>L7KSX7_9ACTN</name>
<dbReference type="Pfam" id="PF13520">
    <property type="entry name" value="AA_permease_2"/>
    <property type="match status" value="1"/>
</dbReference>
<dbReference type="GO" id="GO:0005886">
    <property type="term" value="C:plasma membrane"/>
    <property type="evidence" value="ECO:0007669"/>
    <property type="project" value="UniProtKB-SubCell"/>
</dbReference>
<protein>
    <submittedName>
        <fullName evidence="7">Putative amino acid transporter</fullName>
    </submittedName>
</protein>
<organism evidence="7 8">
    <name type="scientific">Gordonia aichiensis NBRC 108223</name>
    <dbReference type="NCBI Taxonomy" id="1220583"/>
    <lineage>
        <taxon>Bacteria</taxon>
        <taxon>Bacillati</taxon>
        <taxon>Actinomycetota</taxon>
        <taxon>Actinomycetes</taxon>
        <taxon>Mycobacteriales</taxon>
        <taxon>Gordoniaceae</taxon>
        <taxon>Gordonia</taxon>
    </lineage>
</organism>
<dbReference type="Gene3D" id="1.20.1740.10">
    <property type="entry name" value="Amino acid/polyamine transporter I"/>
    <property type="match status" value="1"/>
</dbReference>
<keyword evidence="8" id="KW-1185">Reference proteome</keyword>
<dbReference type="PANTHER" id="PTHR42770:SF16">
    <property type="entry name" value="AMINO ACID PERMEASE"/>
    <property type="match status" value="1"/>
</dbReference>
<feature type="transmembrane region" description="Helical" evidence="6">
    <location>
        <begin position="170"/>
        <end position="194"/>
    </location>
</feature>
<dbReference type="AlphaFoldDB" id="L7KSX7"/>
<dbReference type="GO" id="GO:0022857">
    <property type="term" value="F:transmembrane transporter activity"/>
    <property type="evidence" value="ECO:0007669"/>
    <property type="project" value="InterPro"/>
</dbReference>
<comment type="caution">
    <text evidence="7">The sequence shown here is derived from an EMBL/GenBank/DDBJ whole genome shotgun (WGS) entry which is preliminary data.</text>
</comment>
<evidence type="ECO:0000256" key="2">
    <source>
        <dbReference type="ARBA" id="ARBA00022475"/>
    </source>
</evidence>
<gene>
    <name evidence="7" type="ORF">GOACH_39_00050</name>
</gene>
<accession>L7KSX7</accession>
<evidence type="ECO:0000256" key="4">
    <source>
        <dbReference type="ARBA" id="ARBA00022989"/>
    </source>
</evidence>
<feature type="transmembrane region" description="Helical" evidence="6">
    <location>
        <begin position="381"/>
        <end position="405"/>
    </location>
</feature>
<feature type="transmembrane region" description="Helical" evidence="6">
    <location>
        <begin position="412"/>
        <end position="433"/>
    </location>
</feature>
<comment type="subcellular location">
    <subcellularLocation>
        <location evidence="1">Cell membrane</location>
        <topology evidence="1">Multi-pass membrane protein</topology>
    </subcellularLocation>
</comment>